<feature type="compositionally biased region" description="Low complexity" evidence="15">
    <location>
        <begin position="187"/>
        <end position="197"/>
    </location>
</feature>
<comment type="similarity">
    <text evidence="3">Belongs to the TCF/LEF family.</text>
</comment>
<keyword evidence="5" id="KW-0963">Cytoplasm</keyword>
<keyword evidence="9" id="KW-0238">DNA-binding</keyword>
<feature type="domain" description="HMG box" evidence="16">
    <location>
        <begin position="214"/>
        <end position="284"/>
    </location>
</feature>
<keyword evidence="6" id="KW-0597">Phosphoprotein</keyword>
<dbReference type="InterPro" id="IPR024940">
    <property type="entry name" value="TCF/LEF"/>
</dbReference>
<dbReference type="GO" id="GO:0060070">
    <property type="term" value="P:canonical Wnt signaling pathway"/>
    <property type="evidence" value="ECO:0000318"/>
    <property type="project" value="GO_Central"/>
</dbReference>
<dbReference type="Pfam" id="PF00505">
    <property type="entry name" value="HMG_box"/>
    <property type="match status" value="1"/>
</dbReference>
<evidence type="ECO:0000256" key="4">
    <source>
        <dbReference type="ARBA" id="ARBA00022473"/>
    </source>
</evidence>
<evidence type="ECO:0000256" key="11">
    <source>
        <dbReference type="ARBA" id="ARBA00023163"/>
    </source>
</evidence>
<gene>
    <name evidence="17" type="primary">WBGene00099291</name>
</gene>
<keyword evidence="12" id="KW-0539">Nucleus</keyword>
<reference evidence="17" key="2">
    <citation type="submission" date="2022-06" db="UniProtKB">
        <authorList>
            <consortium name="EnsemblMetazoa"/>
        </authorList>
    </citation>
    <scope>IDENTIFICATION</scope>
    <source>
        <strain evidence="17">PS312</strain>
    </source>
</reference>
<evidence type="ECO:0000313" key="18">
    <source>
        <dbReference type="Proteomes" id="UP000005239"/>
    </source>
</evidence>
<evidence type="ECO:0000256" key="6">
    <source>
        <dbReference type="ARBA" id="ARBA00022553"/>
    </source>
</evidence>
<dbReference type="Proteomes" id="UP000005239">
    <property type="component" value="Unassembled WGS sequence"/>
</dbReference>
<evidence type="ECO:0000259" key="16">
    <source>
        <dbReference type="PROSITE" id="PS50118"/>
    </source>
</evidence>
<keyword evidence="10" id="KW-0010">Activator</keyword>
<feature type="region of interest" description="Disordered" evidence="15">
    <location>
        <begin position="333"/>
        <end position="402"/>
    </location>
</feature>
<dbReference type="GO" id="GO:0000981">
    <property type="term" value="F:DNA-binding transcription factor activity, RNA polymerase II-specific"/>
    <property type="evidence" value="ECO:0000318"/>
    <property type="project" value="GO_Central"/>
</dbReference>
<dbReference type="OrthoDB" id="2307332at2759"/>
<keyword evidence="7" id="KW-0879">Wnt signaling pathway</keyword>
<dbReference type="EnsemblMetazoa" id="PPA09737.1">
    <property type="protein sequence ID" value="PPA09737.1"/>
    <property type="gene ID" value="WBGene00099291"/>
</dbReference>
<evidence type="ECO:0000256" key="7">
    <source>
        <dbReference type="ARBA" id="ARBA00022687"/>
    </source>
</evidence>
<feature type="compositionally biased region" description="Polar residues" evidence="15">
    <location>
        <begin position="383"/>
        <end position="396"/>
    </location>
</feature>
<dbReference type="FunFam" id="1.10.30.10:FF:000059">
    <property type="entry name" value="Protein pop-1"/>
    <property type="match status" value="1"/>
</dbReference>
<dbReference type="GO" id="GO:0000978">
    <property type="term" value="F:RNA polymerase II cis-regulatory region sequence-specific DNA binding"/>
    <property type="evidence" value="ECO:0000318"/>
    <property type="project" value="GO_Central"/>
</dbReference>
<evidence type="ECO:0000256" key="13">
    <source>
        <dbReference type="ARBA" id="ARBA00069439"/>
    </source>
</evidence>
<dbReference type="SMART" id="SM01366">
    <property type="entry name" value="c-clamp"/>
    <property type="match status" value="1"/>
</dbReference>
<name>A0A2A6BV24_PRIPA</name>
<reference evidence="18" key="1">
    <citation type="journal article" date="2008" name="Nat. Genet.">
        <title>The Pristionchus pacificus genome provides a unique perspective on nematode lifestyle and parasitism.</title>
        <authorList>
            <person name="Dieterich C."/>
            <person name="Clifton S.W."/>
            <person name="Schuster L.N."/>
            <person name="Chinwalla A."/>
            <person name="Delehaunty K."/>
            <person name="Dinkelacker I."/>
            <person name="Fulton L."/>
            <person name="Fulton R."/>
            <person name="Godfrey J."/>
            <person name="Minx P."/>
            <person name="Mitreva M."/>
            <person name="Roeseler W."/>
            <person name="Tian H."/>
            <person name="Witte H."/>
            <person name="Yang S.P."/>
            <person name="Wilson R.K."/>
            <person name="Sommer R.J."/>
        </authorList>
    </citation>
    <scope>NUCLEOTIDE SEQUENCE [LARGE SCALE GENOMIC DNA]</scope>
    <source>
        <strain evidence="18">PS312</strain>
    </source>
</reference>
<sequence length="402" mass="44817">MDGVEMAMLQSIVPVPFGMADETDEVKLFRVQEEDESDAPSLADDKKDVALEEEMESKPGAFGGLSAFHAPPSTPSSALPMGFPPFSPGMSPFPFQQLAAFSNWQLNQAAANVALTNAITAALSPVYPPLPSSPMNSVVDMYRNLGALAALSPLTGGHRVGMMPPFRPYTPMQLMGFGGIGGGMNHPSTSSAPATPSGMRRKRTVKEEDKEEHIKKPKNAYFWFMDENRKVLMNEEEWKDKQSADLNKELGKRWHDMKEEDKRPYFEMAAKDKEDHAKKYPNWSARENYANSAKKKKKRDRTTEPGEGKKCRARFGVDAQDRWCKHCVRKKKCLHTGGGGEDDEKEEREERASSHSTHQRATDSESDLDDEPTTIPSDEDLKTSMTLTPLTPSFALNQLMLK</sequence>
<dbReference type="PANTHER" id="PTHR10373">
    <property type="entry name" value="TRANSCRIPTION FACTOR 7 FAMILY MEMBER"/>
    <property type="match status" value="1"/>
</dbReference>
<dbReference type="PROSITE" id="PS50118">
    <property type="entry name" value="HMG_BOX_2"/>
    <property type="match status" value="1"/>
</dbReference>
<dbReference type="GO" id="GO:1990907">
    <property type="term" value="C:beta-catenin-TCF complex"/>
    <property type="evidence" value="ECO:0000318"/>
    <property type="project" value="GO_Central"/>
</dbReference>
<feature type="region of interest" description="Disordered" evidence="15">
    <location>
        <begin position="272"/>
        <end position="309"/>
    </location>
</feature>
<evidence type="ECO:0000256" key="2">
    <source>
        <dbReference type="ARBA" id="ARBA00004496"/>
    </source>
</evidence>
<organism evidence="17 18">
    <name type="scientific">Pristionchus pacificus</name>
    <name type="common">Parasitic nematode worm</name>
    <dbReference type="NCBI Taxonomy" id="54126"/>
    <lineage>
        <taxon>Eukaryota</taxon>
        <taxon>Metazoa</taxon>
        <taxon>Ecdysozoa</taxon>
        <taxon>Nematoda</taxon>
        <taxon>Chromadorea</taxon>
        <taxon>Rhabditida</taxon>
        <taxon>Rhabditina</taxon>
        <taxon>Diplogasteromorpha</taxon>
        <taxon>Diplogasteroidea</taxon>
        <taxon>Neodiplogasteridae</taxon>
        <taxon>Pristionchus</taxon>
    </lineage>
</organism>
<evidence type="ECO:0000256" key="3">
    <source>
        <dbReference type="ARBA" id="ARBA00006569"/>
    </source>
</evidence>
<keyword evidence="4" id="KW-0217">Developmental protein</keyword>
<keyword evidence="8" id="KW-0805">Transcription regulation</keyword>
<dbReference type="GO" id="GO:0005737">
    <property type="term" value="C:cytoplasm"/>
    <property type="evidence" value="ECO:0007669"/>
    <property type="project" value="UniProtKB-SubCell"/>
</dbReference>
<dbReference type="GO" id="GO:0000785">
    <property type="term" value="C:chromatin"/>
    <property type="evidence" value="ECO:0000318"/>
    <property type="project" value="GO_Central"/>
</dbReference>
<evidence type="ECO:0000256" key="15">
    <source>
        <dbReference type="SAM" id="MobiDB-lite"/>
    </source>
</evidence>
<evidence type="ECO:0000256" key="12">
    <source>
        <dbReference type="ARBA" id="ARBA00023242"/>
    </source>
</evidence>
<dbReference type="InterPro" id="IPR009071">
    <property type="entry name" value="HMG_box_dom"/>
</dbReference>
<dbReference type="PANTHER" id="PTHR10373:SF38">
    <property type="entry name" value="PROTEIN PANGOLIN, ISOFORM J"/>
    <property type="match status" value="1"/>
</dbReference>
<evidence type="ECO:0000256" key="5">
    <source>
        <dbReference type="ARBA" id="ARBA00022490"/>
    </source>
</evidence>
<evidence type="ECO:0000313" key="17">
    <source>
        <dbReference type="EnsemblMetazoa" id="PPA09737.1"/>
    </source>
</evidence>
<keyword evidence="18" id="KW-1185">Reference proteome</keyword>
<evidence type="ECO:0000256" key="9">
    <source>
        <dbReference type="ARBA" id="ARBA00023125"/>
    </source>
</evidence>
<accession>A0A8R1U996</accession>
<dbReference type="SUPFAM" id="SSF47095">
    <property type="entry name" value="HMG-box"/>
    <property type="match status" value="1"/>
</dbReference>
<protein>
    <recommendedName>
        <fullName evidence="13">Protein pop-1</fullName>
    </recommendedName>
    <alternativeName>
        <fullName evidence="14">Posterior pharynx defect protein 1</fullName>
    </alternativeName>
</protein>
<accession>A0A2A6BV24</accession>
<dbReference type="InterPro" id="IPR036910">
    <property type="entry name" value="HMG_box_dom_sf"/>
</dbReference>
<evidence type="ECO:0000256" key="1">
    <source>
        <dbReference type="ARBA" id="ARBA00004123"/>
    </source>
</evidence>
<comment type="subcellular location">
    <subcellularLocation>
        <location evidence="2">Cytoplasm</location>
    </subcellularLocation>
    <subcellularLocation>
        <location evidence="1">Nucleus</location>
    </subcellularLocation>
</comment>
<evidence type="ECO:0000256" key="8">
    <source>
        <dbReference type="ARBA" id="ARBA00023015"/>
    </source>
</evidence>
<evidence type="ECO:0000256" key="14">
    <source>
        <dbReference type="ARBA" id="ARBA00082882"/>
    </source>
</evidence>
<evidence type="ECO:0000256" key="10">
    <source>
        <dbReference type="ARBA" id="ARBA00023159"/>
    </source>
</evidence>
<dbReference type="AlphaFoldDB" id="A0A2A6BV24"/>
<keyword evidence="11" id="KW-0804">Transcription</keyword>
<proteinExistence type="inferred from homology"/>
<dbReference type="SMART" id="SM00398">
    <property type="entry name" value="HMG"/>
    <property type="match status" value="1"/>
</dbReference>
<dbReference type="Gene3D" id="1.10.30.10">
    <property type="entry name" value="High mobility group box domain"/>
    <property type="match status" value="1"/>
</dbReference>
<feature type="region of interest" description="Disordered" evidence="15">
    <location>
        <begin position="185"/>
        <end position="212"/>
    </location>
</feature>
<dbReference type="GO" id="GO:0006357">
    <property type="term" value="P:regulation of transcription by RNA polymerase II"/>
    <property type="evidence" value="ECO:0000318"/>
    <property type="project" value="GO_Central"/>
</dbReference>